<evidence type="ECO:0000256" key="2">
    <source>
        <dbReference type="SAM" id="MobiDB-lite"/>
    </source>
</evidence>
<evidence type="ECO:0000313" key="4">
    <source>
        <dbReference type="EMBL" id="ETE57161.1"/>
    </source>
</evidence>
<evidence type="ECO:0000256" key="1">
    <source>
        <dbReference type="ARBA" id="ARBA00023489"/>
    </source>
</evidence>
<dbReference type="PANTHER" id="PTHR46370">
    <property type="entry name" value="GPALPP MOTIFS-CONTAINING PROTEIN 1"/>
    <property type="match status" value="1"/>
</dbReference>
<proteinExistence type="predicted"/>
<reference evidence="4 5" key="1">
    <citation type="journal article" date="2013" name="Proc. Natl. Acad. Sci. U.S.A.">
        <title>The king cobra genome reveals dynamic gene evolution and adaptation in the snake venom system.</title>
        <authorList>
            <person name="Vonk F.J."/>
            <person name="Casewell N.R."/>
            <person name="Henkel C.V."/>
            <person name="Heimberg A.M."/>
            <person name="Jansen H.J."/>
            <person name="McCleary R.J."/>
            <person name="Kerkkamp H.M."/>
            <person name="Vos R.A."/>
            <person name="Guerreiro I."/>
            <person name="Calvete J.J."/>
            <person name="Wuster W."/>
            <person name="Woods A.E."/>
            <person name="Logan J.M."/>
            <person name="Harrison R.A."/>
            <person name="Castoe T.A."/>
            <person name="de Koning A.P."/>
            <person name="Pollock D.D."/>
            <person name="Yandell M."/>
            <person name="Calderon D."/>
            <person name="Renjifo C."/>
            <person name="Currier R.B."/>
            <person name="Salgado D."/>
            <person name="Pla D."/>
            <person name="Sanz L."/>
            <person name="Hyder A.S."/>
            <person name="Ribeiro J.M."/>
            <person name="Arntzen J.W."/>
            <person name="van den Thillart G.E."/>
            <person name="Boetzer M."/>
            <person name="Pirovano W."/>
            <person name="Dirks R.P."/>
            <person name="Spaink H.P."/>
            <person name="Duboule D."/>
            <person name="McGlinn E."/>
            <person name="Kini R.M."/>
            <person name="Richardson M.K."/>
        </authorList>
    </citation>
    <scope>NUCLEOTIDE SEQUENCE</scope>
    <source>
        <tissue evidence="4">Blood</tissue>
    </source>
</reference>
<gene>
    <name evidence="4" type="ORF">L345_17126</name>
</gene>
<dbReference type="EMBL" id="AZIM01009564">
    <property type="protein sequence ID" value="ETE57161.1"/>
    <property type="molecule type" value="Genomic_DNA"/>
</dbReference>
<feature type="non-terminal residue" evidence="4">
    <location>
        <position position="1"/>
    </location>
</feature>
<dbReference type="Proteomes" id="UP000018936">
    <property type="component" value="Unassembled WGS sequence"/>
</dbReference>
<evidence type="ECO:0000313" key="5">
    <source>
        <dbReference type="Proteomes" id="UP000018936"/>
    </source>
</evidence>
<name>V8N5J3_OPHHA</name>
<comment type="caution">
    <text evidence="4">The sequence shown here is derived from an EMBL/GenBank/DDBJ whole genome shotgun (WGS) entry which is preliminary data.</text>
</comment>
<dbReference type="InterPro" id="IPR022226">
    <property type="entry name" value="DUF3752"/>
</dbReference>
<dbReference type="PANTHER" id="PTHR46370:SF1">
    <property type="entry name" value="GPALPP MOTIFS-CONTAINING PROTEIN 1"/>
    <property type="match status" value="1"/>
</dbReference>
<organism evidence="4 5">
    <name type="scientific">Ophiophagus hannah</name>
    <name type="common">King cobra</name>
    <name type="synonym">Naja hannah</name>
    <dbReference type="NCBI Taxonomy" id="8665"/>
    <lineage>
        <taxon>Eukaryota</taxon>
        <taxon>Metazoa</taxon>
        <taxon>Chordata</taxon>
        <taxon>Craniata</taxon>
        <taxon>Vertebrata</taxon>
        <taxon>Euteleostomi</taxon>
        <taxon>Lepidosauria</taxon>
        <taxon>Squamata</taxon>
        <taxon>Bifurcata</taxon>
        <taxon>Unidentata</taxon>
        <taxon>Episquamata</taxon>
        <taxon>Toxicofera</taxon>
        <taxon>Serpentes</taxon>
        <taxon>Colubroidea</taxon>
        <taxon>Elapidae</taxon>
        <taxon>Elapinae</taxon>
        <taxon>Ophiophagus</taxon>
    </lineage>
</organism>
<accession>V8N5J3</accession>
<dbReference type="OrthoDB" id="73491at2759"/>
<sequence length="118" mass="13527">EQQEAKKPISKDDAEAFPSERDKRLAEQISSYNVGVPSSVSPPPAMLVSRSESLLDIHRKKLKSKTDGEKNKPQERRPFDRDQDLQVHQIDEARKKALIKQSRDLNTRFSHGKCNTFL</sequence>
<feature type="domain" description="DUF3752" evidence="3">
    <location>
        <begin position="23"/>
        <end position="110"/>
    </location>
</feature>
<feature type="region of interest" description="Disordered" evidence="2">
    <location>
        <begin position="1"/>
        <end position="22"/>
    </location>
</feature>
<evidence type="ECO:0000259" key="3">
    <source>
        <dbReference type="Pfam" id="PF12572"/>
    </source>
</evidence>
<keyword evidence="5" id="KW-1185">Reference proteome</keyword>
<feature type="compositionally biased region" description="Basic and acidic residues" evidence="2">
    <location>
        <begin position="64"/>
        <end position="83"/>
    </location>
</feature>
<protein>
    <recommendedName>
        <fullName evidence="1">GPALPP motifs-containing protein 1</fullName>
    </recommendedName>
</protein>
<dbReference type="AlphaFoldDB" id="V8N5J3"/>
<feature type="region of interest" description="Disordered" evidence="2">
    <location>
        <begin position="57"/>
        <end position="83"/>
    </location>
</feature>
<dbReference type="Pfam" id="PF12572">
    <property type="entry name" value="DUF3752"/>
    <property type="match status" value="1"/>
</dbReference>
<dbReference type="InterPro" id="IPR046331">
    <property type="entry name" value="GPAM1-like"/>
</dbReference>